<dbReference type="Gene3D" id="3.10.200.10">
    <property type="entry name" value="Alpha carbonic anhydrase"/>
    <property type="match status" value="1"/>
</dbReference>
<dbReference type="OMA" id="HDPRINQ"/>
<evidence type="ECO:0000256" key="1">
    <source>
        <dbReference type="ARBA" id="ARBA00010718"/>
    </source>
</evidence>
<dbReference type="OrthoDB" id="429145at2759"/>
<dbReference type="SUPFAM" id="SSF51069">
    <property type="entry name" value="Carbonic anhydrase"/>
    <property type="match status" value="1"/>
</dbReference>
<dbReference type="Pfam" id="PF00194">
    <property type="entry name" value="Carb_anhydrase"/>
    <property type="match status" value="1"/>
</dbReference>
<keyword evidence="5" id="KW-0456">Lyase</keyword>
<dbReference type="PANTHER" id="PTHR18952">
    <property type="entry name" value="CARBONIC ANHYDRASE"/>
    <property type="match status" value="1"/>
</dbReference>
<organism evidence="9 10">
    <name type="scientific">Helobdella robusta</name>
    <name type="common">Californian leech</name>
    <dbReference type="NCBI Taxonomy" id="6412"/>
    <lineage>
        <taxon>Eukaryota</taxon>
        <taxon>Metazoa</taxon>
        <taxon>Spiralia</taxon>
        <taxon>Lophotrochozoa</taxon>
        <taxon>Annelida</taxon>
        <taxon>Clitellata</taxon>
        <taxon>Hirudinea</taxon>
        <taxon>Rhynchobdellida</taxon>
        <taxon>Glossiphoniidae</taxon>
        <taxon>Helobdella</taxon>
    </lineage>
</organism>
<keyword evidence="10" id="KW-1185">Reference proteome</keyword>
<gene>
    <name evidence="9" type="primary">20214660</name>
    <name evidence="8" type="ORF">HELRODRAFT_71763</name>
</gene>
<name>T1G0R2_HELRO</name>
<dbReference type="PANTHER" id="PTHR18952:SF265">
    <property type="entry name" value="CARBONIC ANHYDRASE"/>
    <property type="match status" value="1"/>
</dbReference>
<dbReference type="CDD" id="cd00326">
    <property type="entry name" value="alpha_CA"/>
    <property type="match status" value="1"/>
</dbReference>
<comment type="catalytic activity">
    <reaction evidence="6">
        <text>hydrogencarbonate + H(+) = CO2 + H2O</text>
        <dbReference type="Rhea" id="RHEA:10748"/>
        <dbReference type="ChEBI" id="CHEBI:15377"/>
        <dbReference type="ChEBI" id="CHEBI:15378"/>
        <dbReference type="ChEBI" id="CHEBI:16526"/>
        <dbReference type="ChEBI" id="CHEBI:17544"/>
        <dbReference type="EC" id="4.2.1.1"/>
    </reaction>
</comment>
<dbReference type="GeneID" id="20214660"/>
<evidence type="ECO:0000256" key="5">
    <source>
        <dbReference type="ARBA" id="ARBA00023239"/>
    </source>
</evidence>
<evidence type="ECO:0000313" key="9">
    <source>
        <dbReference type="EnsemblMetazoa" id="HelroP71763"/>
    </source>
</evidence>
<evidence type="ECO:0000256" key="2">
    <source>
        <dbReference type="ARBA" id="ARBA00012925"/>
    </source>
</evidence>
<dbReference type="GO" id="GO:0005886">
    <property type="term" value="C:plasma membrane"/>
    <property type="evidence" value="ECO:0000318"/>
    <property type="project" value="GO_Central"/>
</dbReference>
<comment type="similarity">
    <text evidence="1">Belongs to the alpha-carbonic anhydrase family.</text>
</comment>
<dbReference type="GO" id="GO:0008270">
    <property type="term" value="F:zinc ion binding"/>
    <property type="evidence" value="ECO:0007669"/>
    <property type="project" value="InterPro"/>
</dbReference>
<keyword evidence="3" id="KW-0479">Metal-binding</keyword>
<dbReference type="AlphaFoldDB" id="T1G0R2"/>
<dbReference type="InterPro" id="IPR001148">
    <property type="entry name" value="CA_dom"/>
</dbReference>
<dbReference type="InParanoid" id="T1G0R2"/>
<evidence type="ECO:0000256" key="6">
    <source>
        <dbReference type="ARBA" id="ARBA00048348"/>
    </source>
</evidence>
<feature type="domain" description="Alpha-carbonic anhydrase" evidence="7">
    <location>
        <begin position="1"/>
        <end position="227"/>
    </location>
</feature>
<sequence>MQTCIQTHIQTKGPSHWYEQSPNCNGSRQSPIEITTSTLNTSLTPFVFNKYDVIPSKIVVTNNGHTVTVSLPNDVLTIRDGGLDSQYTFAQFHFHWGSNDSYGSEHLDHNKAYSAELHFVHWNSGKYSSVAESYNYADGLAVLGVLIDVHDPRINQDLDILTESFHSIEYLNNWTSVAPFKLINLFPPERDYYRYYGSLTTPGCNEIVVWTLFKNPIYLSSVQVFIF</sequence>
<dbReference type="EMBL" id="KB095812">
    <property type="protein sequence ID" value="ESO11606.1"/>
    <property type="molecule type" value="Genomic_DNA"/>
</dbReference>
<reference evidence="8 10" key="2">
    <citation type="journal article" date="2013" name="Nature">
        <title>Insights into bilaterian evolution from three spiralian genomes.</title>
        <authorList>
            <person name="Simakov O."/>
            <person name="Marletaz F."/>
            <person name="Cho S.J."/>
            <person name="Edsinger-Gonzales E."/>
            <person name="Havlak P."/>
            <person name="Hellsten U."/>
            <person name="Kuo D.H."/>
            <person name="Larsson T."/>
            <person name="Lv J."/>
            <person name="Arendt D."/>
            <person name="Savage R."/>
            <person name="Osoegawa K."/>
            <person name="de Jong P."/>
            <person name="Grimwood J."/>
            <person name="Chapman J.A."/>
            <person name="Shapiro H."/>
            <person name="Aerts A."/>
            <person name="Otillar R.P."/>
            <person name="Terry A.Y."/>
            <person name="Boore J.L."/>
            <person name="Grigoriev I.V."/>
            <person name="Lindberg D.R."/>
            <person name="Seaver E.C."/>
            <person name="Weisblat D.A."/>
            <person name="Putnam N.H."/>
            <person name="Rokhsar D.S."/>
        </authorList>
    </citation>
    <scope>NUCLEOTIDE SEQUENCE</scope>
</reference>
<dbReference type="EC" id="4.2.1.1" evidence="2"/>
<keyword evidence="4" id="KW-0862">Zinc</keyword>
<dbReference type="Proteomes" id="UP000015101">
    <property type="component" value="Unassembled WGS sequence"/>
</dbReference>
<dbReference type="HOGENOM" id="CLU_039326_2_2_1"/>
<evidence type="ECO:0000256" key="4">
    <source>
        <dbReference type="ARBA" id="ARBA00022833"/>
    </source>
</evidence>
<dbReference type="STRING" id="6412.T1G0R2"/>
<reference evidence="10" key="1">
    <citation type="submission" date="2012-12" db="EMBL/GenBank/DDBJ databases">
        <authorList>
            <person name="Hellsten U."/>
            <person name="Grimwood J."/>
            <person name="Chapman J.A."/>
            <person name="Shapiro H."/>
            <person name="Aerts A."/>
            <person name="Otillar R.P."/>
            <person name="Terry A.Y."/>
            <person name="Boore J.L."/>
            <person name="Simakov O."/>
            <person name="Marletaz F."/>
            <person name="Cho S.-J."/>
            <person name="Edsinger-Gonzales E."/>
            <person name="Havlak P."/>
            <person name="Kuo D.-H."/>
            <person name="Larsson T."/>
            <person name="Lv J."/>
            <person name="Arendt D."/>
            <person name="Savage R."/>
            <person name="Osoegawa K."/>
            <person name="de Jong P."/>
            <person name="Lindberg D.R."/>
            <person name="Seaver E.C."/>
            <person name="Weisblat D.A."/>
            <person name="Putnam N.H."/>
            <person name="Grigoriev I.V."/>
            <person name="Rokhsar D.S."/>
        </authorList>
    </citation>
    <scope>NUCLEOTIDE SEQUENCE</scope>
</reference>
<dbReference type="CTD" id="20214660"/>
<evidence type="ECO:0000256" key="3">
    <source>
        <dbReference type="ARBA" id="ARBA00022723"/>
    </source>
</evidence>
<accession>T1G0R2</accession>
<proteinExistence type="inferred from homology"/>
<dbReference type="EMBL" id="AMQM01002480">
    <property type="status" value="NOT_ANNOTATED_CDS"/>
    <property type="molecule type" value="Genomic_DNA"/>
</dbReference>
<dbReference type="RefSeq" id="XP_009010094.1">
    <property type="nucleotide sequence ID" value="XM_009011846.1"/>
</dbReference>
<dbReference type="InterPro" id="IPR036398">
    <property type="entry name" value="CA_dom_sf"/>
</dbReference>
<reference evidence="9" key="3">
    <citation type="submission" date="2015-06" db="UniProtKB">
        <authorList>
            <consortium name="EnsemblMetazoa"/>
        </authorList>
    </citation>
    <scope>IDENTIFICATION</scope>
</reference>
<evidence type="ECO:0000313" key="8">
    <source>
        <dbReference type="EMBL" id="ESO11606.1"/>
    </source>
</evidence>
<protein>
    <recommendedName>
        <fullName evidence="2">carbonic anhydrase</fullName>
        <ecNumber evidence="2">4.2.1.1</ecNumber>
    </recommendedName>
</protein>
<dbReference type="EnsemblMetazoa" id="HelroT71763">
    <property type="protein sequence ID" value="HelroP71763"/>
    <property type="gene ID" value="HelroG71763"/>
</dbReference>
<evidence type="ECO:0000313" key="10">
    <source>
        <dbReference type="Proteomes" id="UP000015101"/>
    </source>
</evidence>
<dbReference type="SMART" id="SM01057">
    <property type="entry name" value="Carb_anhydrase"/>
    <property type="match status" value="1"/>
</dbReference>
<dbReference type="KEGG" id="hro:HELRODRAFT_71763"/>
<dbReference type="eggNOG" id="KOG0382">
    <property type="taxonomic scope" value="Eukaryota"/>
</dbReference>
<dbReference type="InterPro" id="IPR023561">
    <property type="entry name" value="Carbonic_anhydrase_a-class"/>
</dbReference>
<dbReference type="PROSITE" id="PS51144">
    <property type="entry name" value="ALPHA_CA_2"/>
    <property type="match status" value="1"/>
</dbReference>
<evidence type="ECO:0000259" key="7">
    <source>
        <dbReference type="PROSITE" id="PS51144"/>
    </source>
</evidence>
<dbReference type="GO" id="GO:0004089">
    <property type="term" value="F:carbonate dehydratase activity"/>
    <property type="evidence" value="ECO:0000318"/>
    <property type="project" value="GO_Central"/>
</dbReference>